<dbReference type="Pfam" id="PF03380">
    <property type="entry name" value="DUF282"/>
    <property type="match status" value="1"/>
</dbReference>
<accession>A0A2G5SUK1</accession>
<evidence type="ECO:0000313" key="3">
    <source>
        <dbReference type="Proteomes" id="UP000230233"/>
    </source>
</evidence>
<dbReference type="OrthoDB" id="5782063at2759"/>
<comment type="caution">
    <text evidence="2">The sequence shown here is derived from an EMBL/GenBank/DDBJ whole genome shotgun (WGS) entry which is preliminary data.</text>
</comment>
<feature type="signal peptide" evidence="1">
    <location>
        <begin position="1"/>
        <end position="18"/>
    </location>
</feature>
<evidence type="ECO:0008006" key="4">
    <source>
        <dbReference type="Google" id="ProtNLM"/>
    </source>
</evidence>
<dbReference type="InterPro" id="IPR005044">
    <property type="entry name" value="DUF282_CAE_spp"/>
</dbReference>
<organism evidence="2 3">
    <name type="scientific">Caenorhabditis nigoni</name>
    <dbReference type="NCBI Taxonomy" id="1611254"/>
    <lineage>
        <taxon>Eukaryota</taxon>
        <taxon>Metazoa</taxon>
        <taxon>Ecdysozoa</taxon>
        <taxon>Nematoda</taxon>
        <taxon>Chromadorea</taxon>
        <taxon>Rhabditida</taxon>
        <taxon>Rhabditina</taxon>
        <taxon>Rhabditomorpha</taxon>
        <taxon>Rhabditoidea</taxon>
        <taxon>Rhabditidae</taxon>
        <taxon>Peloderinae</taxon>
        <taxon>Caenorhabditis</taxon>
    </lineage>
</organism>
<dbReference type="PANTHER" id="PTHR47921:SF1">
    <property type="entry name" value="C6 DOMAIN-CONTAINING PROTEIN-RELATED"/>
    <property type="match status" value="1"/>
</dbReference>
<evidence type="ECO:0000313" key="2">
    <source>
        <dbReference type="EMBL" id="PIC18623.1"/>
    </source>
</evidence>
<dbReference type="EMBL" id="PDUG01000006">
    <property type="protein sequence ID" value="PIC18623.1"/>
    <property type="molecule type" value="Genomic_DNA"/>
</dbReference>
<dbReference type="PANTHER" id="PTHR47921">
    <property type="entry name" value="PROTEIN CBG14847-RELATED"/>
    <property type="match status" value="1"/>
</dbReference>
<reference evidence="3" key="1">
    <citation type="submission" date="2017-10" db="EMBL/GenBank/DDBJ databases">
        <title>Rapid genome shrinkage in a self-fertile nematode reveals novel sperm competition proteins.</title>
        <authorList>
            <person name="Yin D."/>
            <person name="Schwarz E.M."/>
            <person name="Thomas C.G."/>
            <person name="Felde R.L."/>
            <person name="Korf I.F."/>
            <person name="Cutter A.D."/>
            <person name="Schartner C.M."/>
            <person name="Ralston E.J."/>
            <person name="Meyer B.J."/>
            <person name="Haag E.S."/>
        </authorList>
    </citation>
    <scope>NUCLEOTIDE SEQUENCE [LARGE SCALE GENOMIC DNA]</scope>
    <source>
        <strain evidence="3">JU1422</strain>
    </source>
</reference>
<dbReference type="Proteomes" id="UP000230233">
    <property type="component" value="Chromosome X"/>
</dbReference>
<proteinExistence type="predicted"/>
<feature type="chain" id="PRO_5013727700" description="C6 domain-containing protein" evidence="1">
    <location>
        <begin position="19"/>
        <end position="149"/>
    </location>
</feature>
<keyword evidence="3" id="KW-1185">Reference proteome</keyword>
<keyword evidence="1" id="KW-0732">Signal</keyword>
<evidence type="ECO:0000256" key="1">
    <source>
        <dbReference type="SAM" id="SignalP"/>
    </source>
</evidence>
<gene>
    <name evidence="2" type="primary">Cni-T25B2.1</name>
    <name evidence="2" type="synonym">Cnig_chr_X.g24453</name>
    <name evidence="2" type="ORF">B9Z55_024453</name>
</gene>
<protein>
    <recommendedName>
        <fullName evidence="4">C6 domain-containing protein</fullName>
    </recommendedName>
</protein>
<sequence>MWPVILILAILSVGFSIACLPTQTVVTTTTTAAPYPCSVCPMIYGSGCLGGATDVCATVAEVGLSYTLGVIAGYGFGDSNTCSTIFSCPLGTTSQVKLPITGTILPGPSLVIAWCQETGTNAGTWYYGIPPLSTPVEIVATQCQGIVSG</sequence>
<dbReference type="AlphaFoldDB" id="A0A2G5SUK1"/>
<name>A0A2G5SUK1_9PELO</name>